<evidence type="ECO:0000313" key="11">
    <source>
        <dbReference type="Proteomes" id="UP000770889"/>
    </source>
</evidence>
<evidence type="ECO:0000256" key="1">
    <source>
        <dbReference type="ARBA" id="ARBA00004496"/>
    </source>
</evidence>
<keyword evidence="2 8" id="KW-0963">Cytoplasm</keyword>
<dbReference type="Gene3D" id="3.40.50.620">
    <property type="entry name" value="HUPs"/>
    <property type="match status" value="1"/>
</dbReference>
<comment type="caution">
    <text evidence="10">The sequence shown here is derived from an EMBL/GenBank/DDBJ whole genome shotgun (WGS) entry which is preliminary data.</text>
</comment>
<proteinExistence type="inferred from homology"/>
<dbReference type="Proteomes" id="UP000770889">
    <property type="component" value="Unassembled WGS sequence"/>
</dbReference>
<comment type="domain">
    <text evidence="8">The N-terminal region contains the highly conserved SGGXDS motif, predicted to be a P-loop motif involved in ATP binding.</text>
</comment>
<accession>A0A944QU54</accession>
<evidence type="ECO:0000313" key="10">
    <source>
        <dbReference type="EMBL" id="MBT2988564.1"/>
    </source>
</evidence>
<dbReference type="InterPro" id="IPR012795">
    <property type="entry name" value="tRNA_Ile_lys_synt_N"/>
</dbReference>
<evidence type="ECO:0000256" key="8">
    <source>
        <dbReference type="HAMAP-Rule" id="MF_01161"/>
    </source>
</evidence>
<dbReference type="InterPro" id="IPR015262">
    <property type="entry name" value="tRNA_Ile_lys_synt_subst-bd"/>
</dbReference>
<protein>
    <recommendedName>
        <fullName evidence="8">tRNA(Ile)-lysidine synthase</fullName>
        <ecNumber evidence="8">6.3.4.19</ecNumber>
    </recommendedName>
    <alternativeName>
        <fullName evidence="8">tRNA(Ile)-2-lysyl-cytidine synthase</fullName>
    </alternativeName>
    <alternativeName>
        <fullName evidence="8">tRNA(Ile)-lysidine synthetase</fullName>
    </alternativeName>
</protein>
<dbReference type="PANTHER" id="PTHR43033:SF1">
    <property type="entry name" value="TRNA(ILE)-LYSIDINE SYNTHASE-RELATED"/>
    <property type="match status" value="1"/>
</dbReference>
<dbReference type="GO" id="GO:0005737">
    <property type="term" value="C:cytoplasm"/>
    <property type="evidence" value="ECO:0007669"/>
    <property type="project" value="UniProtKB-SubCell"/>
</dbReference>
<evidence type="ECO:0000256" key="6">
    <source>
        <dbReference type="ARBA" id="ARBA00022840"/>
    </source>
</evidence>
<dbReference type="PANTHER" id="PTHR43033">
    <property type="entry name" value="TRNA(ILE)-LYSIDINE SYNTHASE-RELATED"/>
    <property type="match status" value="1"/>
</dbReference>
<dbReference type="SUPFAM" id="SSF82829">
    <property type="entry name" value="MesJ substrate recognition domain-like"/>
    <property type="match status" value="1"/>
</dbReference>
<name>A0A944QU54_9GAMM</name>
<organism evidence="10 11">
    <name type="scientific">Candidatus Thiodiazotropha taylori</name>
    <dbReference type="NCBI Taxonomy" id="2792791"/>
    <lineage>
        <taxon>Bacteria</taxon>
        <taxon>Pseudomonadati</taxon>
        <taxon>Pseudomonadota</taxon>
        <taxon>Gammaproteobacteria</taxon>
        <taxon>Chromatiales</taxon>
        <taxon>Sedimenticolaceae</taxon>
        <taxon>Candidatus Thiodiazotropha</taxon>
    </lineage>
</organism>
<dbReference type="SMART" id="SM00977">
    <property type="entry name" value="TilS_C"/>
    <property type="match status" value="1"/>
</dbReference>
<feature type="domain" description="Lysidine-tRNA(Ile) synthetase C-terminal" evidence="9">
    <location>
        <begin position="350"/>
        <end position="423"/>
    </location>
</feature>
<dbReference type="InterPro" id="IPR012796">
    <property type="entry name" value="Lysidine-tRNA-synth_C"/>
</dbReference>
<dbReference type="AlphaFoldDB" id="A0A944QU54"/>
<keyword evidence="4 8" id="KW-0819">tRNA processing</keyword>
<gene>
    <name evidence="8 10" type="primary">tilS</name>
    <name evidence="10" type="ORF">KME65_06325</name>
</gene>
<comment type="similarity">
    <text evidence="8">Belongs to the tRNA(Ile)-lysidine synthase family.</text>
</comment>
<feature type="binding site" evidence="8">
    <location>
        <begin position="12"/>
        <end position="17"/>
    </location>
    <ligand>
        <name>ATP</name>
        <dbReference type="ChEBI" id="CHEBI:30616"/>
    </ligand>
</feature>
<dbReference type="Gene3D" id="1.20.59.20">
    <property type="match status" value="1"/>
</dbReference>
<dbReference type="NCBIfam" id="TIGR02433">
    <property type="entry name" value="lysidine_TilS_C"/>
    <property type="match status" value="1"/>
</dbReference>
<comment type="catalytic activity">
    <reaction evidence="7 8">
        <text>cytidine(34) in tRNA(Ile2) + L-lysine + ATP = lysidine(34) in tRNA(Ile2) + AMP + diphosphate + H(+)</text>
        <dbReference type="Rhea" id="RHEA:43744"/>
        <dbReference type="Rhea" id="RHEA-COMP:10625"/>
        <dbReference type="Rhea" id="RHEA-COMP:10670"/>
        <dbReference type="ChEBI" id="CHEBI:15378"/>
        <dbReference type="ChEBI" id="CHEBI:30616"/>
        <dbReference type="ChEBI" id="CHEBI:32551"/>
        <dbReference type="ChEBI" id="CHEBI:33019"/>
        <dbReference type="ChEBI" id="CHEBI:82748"/>
        <dbReference type="ChEBI" id="CHEBI:83665"/>
        <dbReference type="ChEBI" id="CHEBI:456215"/>
        <dbReference type="EC" id="6.3.4.19"/>
    </reaction>
</comment>
<dbReference type="SUPFAM" id="SSF52402">
    <property type="entry name" value="Adenine nucleotide alpha hydrolases-like"/>
    <property type="match status" value="1"/>
</dbReference>
<evidence type="ECO:0000256" key="4">
    <source>
        <dbReference type="ARBA" id="ARBA00022694"/>
    </source>
</evidence>
<dbReference type="InterPro" id="IPR011063">
    <property type="entry name" value="TilS/TtcA_N"/>
</dbReference>
<reference evidence="10 11" key="1">
    <citation type="submission" date="2021-05" db="EMBL/GenBank/DDBJ databases">
        <title>Genetic and Functional Diversity in Clade A Lucinid endosymbionts from the Bahamas.</title>
        <authorList>
            <person name="Giani N.M."/>
            <person name="Engel A.S."/>
            <person name="Campbell B.J."/>
        </authorList>
    </citation>
    <scope>NUCLEOTIDE SEQUENCE [LARGE SCALE GENOMIC DNA]</scope>
    <source>
        <strain evidence="10">LUC16012Gg_MoonRockCtena</strain>
    </source>
</reference>
<dbReference type="CDD" id="cd01992">
    <property type="entry name" value="TilS_N"/>
    <property type="match status" value="1"/>
</dbReference>
<dbReference type="GO" id="GO:0006400">
    <property type="term" value="P:tRNA modification"/>
    <property type="evidence" value="ECO:0007669"/>
    <property type="project" value="UniProtKB-UniRule"/>
</dbReference>
<dbReference type="SUPFAM" id="SSF56037">
    <property type="entry name" value="PheT/TilS domain"/>
    <property type="match status" value="1"/>
</dbReference>
<dbReference type="EC" id="6.3.4.19" evidence="8"/>
<dbReference type="InterPro" id="IPR012094">
    <property type="entry name" value="tRNA_Ile_lys_synt"/>
</dbReference>
<keyword evidence="6 8" id="KW-0067">ATP-binding</keyword>
<dbReference type="InterPro" id="IPR014729">
    <property type="entry name" value="Rossmann-like_a/b/a_fold"/>
</dbReference>
<sequence>MPQASRCHLALSGGLDSCVLLHLLAELRSQLPHELRAIHVHHGLQPDADSWQVHCEQLCQEYRIPLQTVQLKLAVNNGESLEAAAREARYQALAANMGEGDLLLTAQHQDDQAETLLLQLLRGSGPAGLAAMPALAGFGQGWLARPLLSFSREALEAYAKEHQLEWREDPSNRDLRFDRNFIRHQVMPLLRSRWPAAATTLSRAARFSGELLMLVREEAEEDLAKARDETDTLSIPVLKQLNSIRLRNLLRHWISAAGAPLPSSKKLARIEHEAVNGRADAVPLIRWSGWEVRRYRDRLFLNPAQVIDLPIRPLSWPRGKELKLPDGLGRLVLQPGDEGVSAKRWQQAEVEVRFRQGGERCQLPGQGHHRPLKKLLQEWGVPPWEREQLPLVYMDGELAAVPGRCVCQPFQARSGEDAIVVDWVKHGIPSNDSND</sequence>
<evidence type="ECO:0000256" key="7">
    <source>
        <dbReference type="ARBA" id="ARBA00048539"/>
    </source>
</evidence>
<dbReference type="Pfam" id="PF11734">
    <property type="entry name" value="TilS_C"/>
    <property type="match status" value="1"/>
</dbReference>
<dbReference type="GO" id="GO:0032267">
    <property type="term" value="F:tRNA(Ile)-lysidine synthase activity"/>
    <property type="evidence" value="ECO:0007669"/>
    <property type="project" value="UniProtKB-EC"/>
</dbReference>
<evidence type="ECO:0000259" key="9">
    <source>
        <dbReference type="SMART" id="SM00977"/>
    </source>
</evidence>
<evidence type="ECO:0000256" key="5">
    <source>
        <dbReference type="ARBA" id="ARBA00022741"/>
    </source>
</evidence>
<keyword evidence="5 8" id="KW-0547">Nucleotide-binding</keyword>
<dbReference type="NCBIfam" id="TIGR02432">
    <property type="entry name" value="lysidine_TilS_N"/>
    <property type="match status" value="1"/>
</dbReference>
<dbReference type="HAMAP" id="MF_01161">
    <property type="entry name" value="tRNA_Ile_lys_synt"/>
    <property type="match status" value="1"/>
</dbReference>
<dbReference type="Pfam" id="PF09179">
    <property type="entry name" value="TilS"/>
    <property type="match status" value="1"/>
</dbReference>
<dbReference type="GO" id="GO:0005524">
    <property type="term" value="F:ATP binding"/>
    <property type="evidence" value="ECO:0007669"/>
    <property type="project" value="UniProtKB-UniRule"/>
</dbReference>
<comment type="function">
    <text evidence="8">Ligates lysine onto the cytidine present at position 34 of the AUA codon-specific tRNA(Ile) that contains the anticodon CAU, in an ATP-dependent manner. Cytidine is converted to lysidine, thus changing the amino acid specificity of the tRNA from methionine to isoleucine.</text>
</comment>
<evidence type="ECO:0000256" key="2">
    <source>
        <dbReference type="ARBA" id="ARBA00022490"/>
    </source>
</evidence>
<dbReference type="EMBL" id="JAHHGM010000004">
    <property type="protein sequence ID" value="MBT2988564.1"/>
    <property type="molecule type" value="Genomic_DNA"/>
</dbReference>
<evidence type="ECO:0000256" key="3">
    <source>
        <dbReference type="ARBA" id="ARBA00022598"/>
    </source>
</evidence>
<dbReference type="Pfam" id="PF01171">
    <property type="entry name" value="ATP_bind_3"/>
    <property type="match status" value="1"/>
</dbReference>
<keyword evidence="3 8" id="KW-0436">Ligase</keyword>
<comment type="subcellular location">
    <subcellularLocation>
        <location evidence="1 8">Cytoplasm</location>
    </subcellularLocation>
</comment>